<evidence type="ECO:0000313" key="9">
    <source>
        <dbReference type="EMBL" id="KAL2845128.1"/>
    </source>
</evidence>
<keyword evidence="6" id="KW-0539">Nucleus</keyword>
<evidence type="ECO:0000256" key="5">
    <source>
        <dbReference type="ARBA" id="ARBA00023163"/>
    </source>
</evidence>
<feature type="domain" description="Zn(2)-C6 fungal-type" evidence="8">
    <location>
        <begin position="32"/>
        <end position="62"/>
    </location>
</feature>
<keyword evidence="2" id="KW-0479">Metal-binding</keyword>
<evidence type="ECO:0000259" key="8">
    <source>
        <dbReference type="PROSITE" id="PS50048"/>
    </source>
</evidence>
<dbReference type="CDD" id="cd12148">
    <property type="entry name" value="fungal_TF_MHR"/>
    <property type="match status" value="1"/>
</dbReference>
<dbReference type="Pfam" id="PF04082">
    <property type="entry name" value="Fungal_trans"/>
    <property type="match status" value="1"/>
</dbReference>
<name>A0ABR4K1T3_9EURO</name>
<keyword evidence="5" id="KW-0804">Transcription</keyword>
<feature type="compositionally biased region" description="Polar residues" evidence="7">
    <location>
        <begin position="152"/>
        <end position="161"/>
    </location>
</feature>
<gene>
    <name evidence="9" type="ORF">BJX68DRAFT_277442</name>
</gene>
<dbReference type="InterPro" id="IPR007219">
    <property type="entry name" value="XnlR_reg_dom"/>
</dbReference>
<dbReference type="PROSITE" id="PS50048">
    <property type="entry name" value="ZN2_CY6_FUNGAL_2"/>
    <property type="match status" value="1"/>
</dbReference>
<dbReference type="Gene3D" id="4.10.240.10">
    <property type="entry name" value="Zn(2)-C6 fungal-type DNA-binding domain"/>
    <property type="match status" value="1"/>
</dbReference>
<evidence type="ECO:0000256" key="3">
    <source>
        <dbReference type="ARBA" id="ARBA00023015"/>
    </source>
</evidence>
<dbReference type="SMART" id="SM00906">
    <property type="entry name" value="Fungal_trans"/>
    <property type="match status" value="1"/>
</dbReference>
<accession>A0ABR4K1T3</accession>
<evidence type="ECO:0000256" key="1">
    <source>
        <dbReference type="ARBA" id="ARBA00004123"/>
    </source>
</evidence>
<proteinExistence type="predicted"/>
<comment type="caution">
    <text evidence="9">The sequence shown here is derived from an EMBL/GenBank/DDBJ whole genome shotgun (WGS) entry which is preliminary data.</text>
</comment>
<comment type="subcellular location">
    <subcellularLocation>
        <location evidence="1">Nucleus</location>
    </subcellularLocation>
</comment>
<evidence type="ECO:0000256" key="2">
    <source>
        <dbReference type="ARBA" id="ARBA00022723"/>
    </source>
</evidence>
<dbReference type="RefSeq" id="XP_070896485.1">
    <property type="nucleotide sequence ID" value="XM_071048332.1"/>
</dbReference>
<reference evidence="9 10" key="1">
    <citation type="submission" date="2024-07" db="EMBL/GenBank/DDBJ databases">
        <title>Section-level genome sequencing and comparative genomics of Aspergillus sections Usti and Cavernicolus.</title>
        <authorList>
            <consortium name="Lawrence Berkeley National Laboratory"/>
            <person name="Nybo J.L."/>
            <person name="Vesth T.C."/>
            <person name="Theobald S."/>
            <person name="Frisvad J.C."/>
            <person name="Larsen T.O."/>
            <person name="Kjaerboelling I."/>
            <person name="Rothschild-Mancinelli K."/>
            <person name="Lyhne E.K."/>
            <person name="Kogle M.E."/>
            <person name="Barry K."/>
            <person name="Clum A."/>
            <person name="Na H."/>
            <person name="Ledsgaard L."/>
            <person name="Lin J."/>
            <person name="Lipzen A."/>
            <person name="Kuo A."/>
            <person name="Riley R."/>
            <person name="Mondo S."/>
            <person name="LaButti K."/>
            <person name="Haridas S."/>
            <person name="Pangalinan J."/>
            <person name="Salamov A.A."/>
            <person name="Simmons B.A."/>
            <person name="Magnuson J.K."/>
            <person name="Chen J."/>
            <person name="Drula E."/>
            <person name="Henrissat B."/>
            <person name="Wiebenga A."/>
            <person name="Lubbers R.J."/>
            <person name="Gomes A.C."/>
            <person name="Macurrencykelacurrency M.R."/>
            <person name="Stajich J."/>
            <person name="Grigoriev I.V."/>
            <person name="Mortensen U.H."/>
            <person name="De vries R.P."/>
            <person name="Baker S.E."/>
            <person name="Andersen M.R."/>
        </authorList>
    </citation>
    <scope>NUCLEOTIDE SEQUENCE [LARGE SCALE GENOMIC DNA]</scope>
    <source>
        <strain evidence="9 10">CBS 756.74</strain>
    </source>
</reference>
<dbReference type="EMBL" id="JBFXLR010000038">
    <property type="protein sequence ID" value="KAL2845128.1"/>
    <property type="molecule type" value="Genomic_DNA"/>
</dbReference>
<dbReference type="PANTHER" id="PTHR31001">
    <property type="entry name" value="UNCHARACTERIZED TRANSCRIPTIONAL REGULATORY PROTEIN"/>
    <property type="match status" value="1"/>
</dbReference>
<dbReference type="InterPro" id="IPR001138">
    <property type="entry name" value="Zn2Cys6_DnaBD"/>
</dbReference>
<protein>
    <submittedName>
        <fullName evidence="9">Fungal-specific transcription factor</fullName>
    </submittedName>
</protein>
<organism evidence="9 10">
    <name type="scientific">Aspergillus pseudodeflectus</name>
    <dbReference type="NCBI Taxonomy" id="176178"/>
    <lineage>
        <taxon>Eukaryota</taxon>
        <taxon>Fungi</taxon>
        <taxon>Dikarya</taxon>
        <taxon>Ascomycota</taxon>
        <taxon>Pezizomycotina</taxon>
        <taxon>Eurotiomycetes</taxon>
        <taxon>Eurotiomycetidae</taxon>
        <taxon>Eurotiales</taxon>
        <taxon>Aspergillaceae</taxon>
        <taxon>Aspergillus</taxon>
        <taxon>Aspergillus subgen. Nidulantes</taxon>
    </lineage>
</organism>
<keyword evidence="3" id="KW-0805">Transcription regulation</keyword>
<evidence type="ECO:0000256" key="7">
    <source>
        <dbReference type="SAM" id="MobiDB-lite"/>
    </source>
</evidence>
<dbReference type="Pfam" id="PF00172">
    <property type="entry name" value="Zn_clus"/>
    <property type="match status" value="1"/>
</dbReference>
<dbReference type="InterPro" id="IPR050613">
    <property type="entry name" value="Sec_Metabolite_Reg"/>
</dbReference>
<dbReference type="GeneID" id="98163496"/>
<keyword evidence="4" id="KW-0238">DNA-binding</keyword>
<dbReference type="Proteomes" id="UP001610444">
    <property type="component" value="Unassembled WGS sequence"/>
</dbReference>
<feature type="region of interest" description="Disordered" evidence="7">
    <location>
        <begin position="146"/>
        <end position="165"/>
    </location>
</feature>
<dbReference type="SMART" id="SM00066">
    <property type="entry name" value="GAL4"/>
    <property type="match status" value="1"/>
</dbReference>
<dbReference type="SUPFAM" id="SSF57701">
    <property type="entry name" value="Zn2/Cys6 DNA-binding domain"/>
    <property type="match status" value="1"/>
</dbReference>
<evidence type="ECO:0000313" key="10">
    <source>
        <dbReference type="Proteomes" id="UP001610444"/>
    </source>
</evidence>
<keyword evidence="10" id="KW-1185">Reference proteome</keyword>
<sequence>MSTRLVPIAPALTSAPLGEPNISRSKATKPFNCQPCVRKKIKCDRNQPACSGCTKAKIPCAYLAPLPRKRKQPPQDDVYERLARYEAILRENNLLPADTALYPPTLDEETSSSPEKSGPLPEAHPPGKRYIDCVLLLGAGEGDLCQVDDSAQDTSSDNSPSDFPESLATHSICGTGIGTARSLIESHPTREEAMKLWNAYVDNVDPLCKVLHTPTVKEMFDRVSFDPATASQNDECLLFAIYHFAVFSMSEDRCLSNFSQPRNHLMPRYQSCVWQALLNASWLKSTAMPVLQSYTLLLIALRTQVDSHTFWILTGIAIRLAQRMGLHRDEEALRLPPFEAQMRRRLFWQLLPLDTFASQACGVGISLPPNSWDTQPPLNVNDSDIFPSMREQPVERKGATQMIFCLSRLQIHNFYTRKGVKSDSAGTMQSKNPEEVEAAIGEVEDLIETKYLRYCDIVNPLHFLTSAMVRSATNAVRIRARMPLLLKDTSTLAERKALSTLAERILDTQSAVYSNPSLVKFRWQTQTFFIWDALLCVLRCLADPGFYSALELTRTWDKVAEVYSNHPELLKGTRTLYVTIGNLTLKAWRVNPLPGPTAQLAFIDALRARYEAVANTQPEITSLHSITAYPAANLETPLSLAPNTQKPTGAVHPIATVTKAKTLVPHAYPRESYIYGAKSGNPNPARLLSTAHAASALAA</sequence>
<evidence type="ECO:0000256" key="6">
    <source>
        <dbReference type="ARBA" id="ARBA00023242"/>
    </source>
</evidence>
<feature type="region of interest" description="Disordered" evidence="7">
    <location>
        <begin position="99"/>
        <end position="125"/>
    </location>
</feature>
<dbReference type="CDD" id="cd00067">
    <property type="entry name" value="GAL4"/>
    <property type="match status" value="1"/>
</dbReference>
<dbReference type="PANTHER" id="PTHR31001:SF85">
    <property type="entry name" value="ZN(II)2CYS6 TRANSCRIPTION FACTOR (EUROFUNG)"/>
    <property type="match status" value="1"/>
</dbReference>
<evidence type="ECO:0000256" key="4">
    <source>
        <dbReference type="ARBA" id="ARBA00023125"/>
    </source>
</evidence>
<dbReference type="InterPro" id="IPR036864">
    <property type="entry name" value="Zn2-C6_fun-type_DNA-bd_sf"/>
</dbReference>